<dbReference type="Gene3D" id="3.20.20.370">
    <property type="entry name" value="Glycoside hydrolase/deacetylase"/>
    <property type="match status" value="1"/>
</dbReference>
<sequence>MKNLIFQLLDRSGLVRLFRALKQRRAVTILLFHDPSPAAMEMALAYLTENYRIISLATYLEARKTGTTEGLPDYAAVITFDDGHKGNYALLPVFKKYGVPATVFLCSAIVDTQRHFWFLEAEGQLPVEELKGLSNQERLDRLSEIGFEEQKEYATRQALSAQEIGEMRPLIDFQSHTRFHPILTNCRQARVRTTLQGAKQKLEEQFGLSIYALAYPNGDYDATTIEETRNAGYRCGLTVDHGFNDDTTDLYRLRRLDVNDTCNIHELVVKSSGLWQHLKALRRS</sequence>
<dbReference type="GO" id="GO:0005975">
    <property type="term" value="P:carbohydrate metabolic process"/>
    <property type="evidence" value="ECO:0007669"/>
    <property type="project" value="InterPro"/>
</dbReference>
<name>A0A840EHX3_9BACT</name>
<dbReference type="PROSITE" id="PS51677">
    <property type="entry name" value="NODB"/>
    <property type="match status" value="1"/>
</dbReference>
<dbReference type="Pfam" id="PF01522">
    <property type="entry name" value="Polysacc_deac_1"/>
    <property type="match status" value="1"/>
</dbReference>
<gene>
    <name evidence="3" type="ORF">GGR28_003130</name>
</gene>
<comment type="caution">
    <text evidence="3">The sequence shown here is derived from an EMBL/GenBank/DDBJ whole genome shotgun (WGS) entry which is preliminary data.</text>
</comment>
<dbReference type="PANTHER" id="PTHR34216">
    <property type="match status" value="1"/>
</dbReference>
<dbReference type="RefSeq" id="WP_183496733.1">
    <property type="nucleotide sequence ID" value="NZ_JACIFF010000008.1"/>
</dbReference>
<evidence type="ECO:0000313" key="4">
    <source>
        <dbReference type="Proteomes" id="UP000576209"/>
    </source>
</evidence>
<dbReference type="InterPro" id="IPR002509">
    <property type="entry name" value="NODB_dom"/>
</dbReference>
<dbReference type="GO" id="GO:0016810">
    <property type="term" value="F:hydrolase activity, acting on carbon-nitrogen (but not peptide) bonds"/>
    <property type="evidence" value="ECO:0007669"/>
    <property type="project" value="InterPro"/>
</dbReference>
<dbReference type="Proteomes" id="UP000576209">
    <property type="component" value="Unassembled WGS sequence"/>
</dbReference>
<dbReference type="EMBL" id="JACIFF010000008">
    <property type="protein sequence ID" value="MBB4080496.1"/>
    <property type="molecule type" value="Genomic_DNA"/>
</dbReference>
<evidence type="ECO:0000313" key="3">
    <source>
        <dbReference type="EMBL" id="MBB4080496.1"/>
    </source>
</evidence>
<dbReference type="SUPFAM" id="SSF88713">
    <property type="entry name" value="Glycoside hydrolase/deacetylase"/>
    <property type="match status" value="1"/>
</dbReference>
<feature type="domain" description="NodB homology" evidence="2">
    <location>
        <begin position="74"/>
        <end position="284"/>
    </location>
</feature>
<dbReference type="AlphaFoldDB" id="A0A840EHX3"/>
<dbReference type="PANTHER" id="PTHR34216:SF7">
    <property type="entry name" value="POLY-BETA-1,6-N-ACETYL-D-GLUCOSAMINE N-DEACETYLASE"/>
    <property type="match status" value="1"/>
</dbReference>
<reference evidence="3 4" key="1">
    <citation type="submission" date="2020-08" db="EMBL/GenBank/DDBJ databases">
        <title>Genomic Encyclopedia of Type Strains, Phase IV (KMG-IV): sequencing the most valuable type-strain genomes for metagenomic binning, comparative biology and taxonomic classification.</title>
        <authorList>
            <person name="Goeker M."/>
        </authorList>
    </citation>
    <scope>NUCLEOTIDE SEQUENCE [LARGE SCALE GENOMIC DNA]</scope>
    <source>
        <strain evidence="3 4">DSM 105137</strain>
    </source>
</reference>
<protein>
    <submittedName>
        <fullName evidence="3">Peptidoglycan/xylan/chitin deacetylase (PgdA/CDA1 family)</fullName>
    </submittedName>
</protein>
<dbReference type="InterPro" id="IPR051398">
    <property type="entry name" value="Polysacch_Deacetylase"/>
</dbReference>
<evidence type="ECO:0000259" key="2">
    <source>
        <dbReference type="PROSITE" id="PS51677"/>
    </source>
</evidence>
<organism evidence="3 4">
    <name type="scientific">Neolewinella aquimaris</name>
    <dbReference type="NCBI Taxonomy" id="1835722"/>
    <lineage>
        <taxon>Bacteria</taxon>
        <taxon>Pseudomonadati</taxon>
        <taxon>Bacteroidota</taxon>
        <taxon>Saprospiria</taxon>
        <taxon>Saprospirales</taxon>
        <taxon>Lewinellaceae</taxon>
        <taxon>Neolewinella</taxon>
    </lineage>
</organism>
<accession>A0A840EHX3</accession>
<proteinExistence type="predicted"/>
<dbReference type="InterPro" id="IPR011330">
    <property type="entry name" value="Glyco_hydro/deAcase_b/a-brl"/>
</dbReference>
<dbReference type="CDD" id="cd10918">
    <property type="entry name" value="CE4_NodB_like_5s_6s"/>
    <property type="match status" value="1"/>
</dbReference>
<evidence type="ECO:0000256" key="1">
    <source>
        <dbReference type="ARBA" id="ARBA00022729"/>
    </source>
</evidence>
<keyword evidence="4" id="KW-1185">Reference proteome</keyword>
<keyword evidence="1" id="KW-0732">Signal</keyword>